<evidence type="ECO:0000313" key="6">
    <source>
        <dbReference type="EMBL" id="QSW37971.1"/>
    </source>
</evidence>
<dbReference type="PANTHER" id="PTHR10871">
    <property type="entry name" value="30S RIBOSOMAL PROTEIN S13/40S RIBOSOMAL PROTEIN S18"/>
    <property type="match status" value="1"/>
</dbReference>
<evidence type="ECO:0000256" key="3">
    <source>
        <dbReference type="ARBA" id="ARBA00023274"/>
    </source>
</evidence>
<keyword evidence="2 5" id="KW-0689">Ribosomal protein</keyword>
<dbReference type="PROSITE" id="PS00646">
    <property type="entry name" value="RIBOSOMAL_S13_1"/>
    <property type="match status" value="1"/>
</dbReference>
<reference evidence="6" key="2">
    <citation type="submission" date="2021-03" db="EMBL/GenBank/DDBJ databases">
        <title>Alternative transmission patterns in independently acquired nutritional co-symbionts of Dictyopharidae planthoppers.</title>
        <authorList>
            <person name="Michalik A."/>
            <person name="Lukasik P."/>
        </authorList>
    </citation>
    <scope>NUCLEOTIDE SEQUENCE</scope>
    <source>
        <strain evidence="6">RANSCY</strain>
    </source>
</reference>
<dbReference type="EMBL" id="CP071412">
    <property type="protein sequence ID" value="QSW37971.1"/>
    <property type="molecule type" value="Genomic_DNA"/>
</dbReference>
<dbReference type="InterPro" id="IPR001892">
    <property type="entry name" value="Ribosomal_uS13"/>
</dbReference>
<evidence type="ECO:0000256" key="1">
    <source>
        <dbReference type="ARBA" id="ARBA00008080"/>
    </source>
</evidence>
<dbReference type="AlphaFoldDB" id="A0A975AE70"/>
<dbReference type="InterPro" id="IPR010979">
    <property type="entry name" value="Ribosomal_uS13-like_H2TH"/>
</dbReference>
<dbReference type="SUPFAM" id="SSF46946">
    <property type="entry name" value="S13-like H2TH domain"/>
    <property type="match status" value="1"/>
</dbReference>
<comment type="similarity">
    <text evidence="1 5">Belongs to the universal ribosomal protein uS13 family.</text>
</comment>
<reference evidence="6" key="1">
    <citation type="submission" date="2021-02" db="EMBL/GenBank/DDBJ databases">
        <authorList>
            <person name="Franco D."/>
        </authorList>
    </citation>
    <scope>NUCLEOTIDE SEQUENCE</scope>
    <source>
        <strain evidence="6">RANSCY</strain>
    </source>
</reference>
<accession>A0A975AE70</accession>
<dbReference type="GO" id="GO:0015935">
    <property type="term" value="C:small ribosomal subunit"/>
    <property type="evidence" value="ECO:0007669"/>
    <property type="project" value="TreeGrafter"/>
</dbReference>
<dbReference type="InterPro" id="IPR018269">
    <property type="entry name" value="Ribosomal_uS13_CS"/>
</dbReference>
<dbReference type="InterPro" id="IPR027437">
    <property type="entry name" value="Rbsml_uS13_C"/>
</dbReference>
<dbReference type="GO" id="GO:0003723">
    <property type="term" value="F:RNA binding"/>
    <property type="evidence" value="ECO:0007669"/>
    <property type="project" value="InterPro"/>
</dbReference>
<protein>
    <recommendedName>
        <fullName evidence="4">30S ribosomal protein S13</fullName>
    </recommendedName>
</protein>
<dbReference type="Gene3D" id="1.10.8.50">
    <property type="match status" value="1"/>
</dbReference>
<sequence>MNILGINMNNSRKIEIELTKIYGIGNYTSRLICNNVGILGKKISEIDSYEFITLNSLLGKMLIGNMLKKKIKDNISTLVRIKCYRGIRHKLKLPVRGQRTRSNSRTSRRRISI</sequence>
<dbReference type="GO" id="GO:0006412">
    <property type="term" value="P:translation"/>
    <property type="evidence" value="ECO:0007669"/>
    <property type="project" value="InterPro"/>
</dbReference>
<keyword evidence="3 5" id="KW-0687">Ribonucleoprotein</keyword>
<evidence type="ECO:0000256" key="4">
    <source>
        <dbReference type="ARBA" id="ARBA00035315"/>
    </source>
</evidence>
<dbReference type="Gene3D" id="4.10.910.10">
    <property type="entry name" value="30s ribosomal protein s13, domain 2"/>
    <property type="match status" value="1"/>
</dbReference>
<proteinExistence type="inferred from homology"/>
<evidence type="ECO:0000256" key="5">
    <source>
        <dbReference type="RuleBase" id="RU003830"/>
    </source>
</evidence>
<dbReference type="GO" id="GO:0003735">
    <property type="term" value="F:structural constituent of ribosome"/>
    <property type="evidence" value="ECO:0007669"/>
    <property type="project" value="InterPro"/>
</dbReference>
<evidence type="ECO:0000256" key="2">
    <source>
        <dbReference type="ARBA" id="ARBA00022980"/>
    </source>
</evidence>
<dbReference type="Proteomes" id="UP000663347">
    <property type="component" value="Chromosome"/>
</dbReference>
<name>A0A975AE70_9PROT</name>
<dbReference type="PROSITE" id="PS50159">
    <property type="entry name" value="RIBOSOMAL_S13_2"/>
    <property type="match status" value="1"/>
</dbReference>
<dbReference type="Pfam" id="PF00416">
    <property type="entry name" value="Ribosomal_S13"/>
    <property type="match status" value="1"/>
</dbReference>
<dbReference type="PIRSF" id="PIRSF002134">
    <property type="entry name" value="Ribosomal_S13"/>
    <property type="match status" value="1"/>
</dbReference>
<gene>
    <name evidence="6" type="primary">rpsM</name>
    <name evidence="6" type="ORF">JSR06_00755</name>
</gene>
<dbReference type="PANTHER" id="PTHR10871:SF1">
    <property type="entry name" value="SMALL RIBOSOMAL SUBUNIT PROTEIN US13M"/>
    <property type="match status" value="1"/>
</dbReference>
<evidence type="ECO:0000313" key="7">
    <source>
        <dbReference type="Proteomes" id="UP000663347"/>
    </source>
</evidence>
<organism evidence="6 7">
    <name type="scientific">Candidatus Vidania fulgoroideorum</name>
    <dbReference type="NCBI Taxonomy" id="881286"/>
    <lineage>
        <taxon>Bacteria</taxon>
        <taxon>Pseudomonadati</taxon>
        <taxon>Pseudomonadota</taxon>
        <taxon>Betaproteobacteria</taxon>
        <taxon>Candidatus Vidania</taxon>
    </lineage>
</organism>